<dbReference type="Proteomes" id="UP000243723">
    <property type="component" value="Unassembled WGS sequence"/>
</dbReference>
<evidence type="ECO:0000256" key="1">
    <source>
        <dbReference type="SAM" id="MobiDB-lite"/>
    </source>
</evidence>
<gene>
    <name evidence="2" type="ORF">B9Z65_5431</name>
</gene>
<dbReference type="EMBL" id="NHZQ01000236">
    <property type="protein sequence ID" value="PSK46463.1"/>
    <property type="molecule type" value="Genomic_DNA"/>
</dbReference>
<protein>
    <submittedName>
        <fullName evidence="2">Heat shock protein 16</fullName>
    </submittedName>
</protein>
<feature type="compositionally biased region" description="Polar residues" evidence="1">
    <location>
        <begin position="501"/>
        <end position="527"/>
    </location>
</feature>
<proteinExistence type="predicted"/>
<accession>A0A2P7ZE19</accession>
<feature type="region of interest" description="Disordered" evidence="1">
    <location>
        <begin position="663"/>
        <end position="685"/>
    </location>
</feature>
<dbReference type="InterPro" id="IPR032675">
    <property type="entry name" value="LRR_dom_sf"/>
</dbReference>
<dbReference type="SUPFAM" id="SSF52047">
    <property type="entry name" value="RNI-like"/>
    <property type="match status" value="1"/>
</dbReference>
<organism evidence="2 3">
    <name type="scientific">Elsinoe australis</name>
    <dbReference type="NCBI Taxonomy" id="40998"/>
    <lineage>
        <taxon>Eukaryota</taxon>
        <taxon>Fungi</taxon>
        <taxon>Dikarya</taxon>
        <taxon>Ascomycota</taxon>
        <taxon>Pezizomycotina</taxon>
        <taxon>Dothideomycetes</taxon>
        <taxon>Dothideomycetidae</taxon>
        <taxon>Myriangiales</taxon>
        <taxon>Elsinoaceae</taxon>
        <taxon>Elsinoe</taxon>
    </lineage>
</organism>
<dbReference type="Gene3D" id="3.80.10.10">
    <property type="entry name" value="Ribonuclease Inhibitor"/>
    <property type="match status" value="1"/>
</dbReference>
<keyword evidence="2" id="KW-0346">Stress response</keyword>
<sequence length="830" mass="91652">MEAAPPSYETATLVNPWDLVAEWLPSNDLCSAALVSSSWHTIFTPHLWGNPAAHFGTENDRVYVALTKFQRTLPWTRKFVRAFAHTLHLPPASAQIYYGPHDGWLRDVLDRLENLQTLIVRGLPFFDHGALTALRLKPNADDSLVISQSFQLRFLDASKCENATPTGLLAALKRLDQLLYLDLSYTYTSKDRQVLAQLSNFAGLQVLKLRGLALKDEDVQLLAKAIGSRVRSLDLRDNKITDQAVRYLTESCFTTEHNDVEAAQRRADGERASLLHYLGPQMLRIYQGEGFEGYLRRSLSSRFVARLAFEDTPESGITHLYVANNRLSVEGLSGLLRTRRLHVLDAGVDKRLPNKLIRDQSAFNIVYPGAEKLPLTLSKQYGDNLTYLKINHEIITKKPPDYHPETSVPGRVELADTSVVVESPPGLPPRHFELDSTAIPAVELPADNTISELPGSDPNVPLPLRTVAKHDSSNQDSIPPEPTAKRGSIFAPEPVSAWSDAPSSSYPTENSTMSSISALSNTTTSQGPHSHSSTLSPALPSASPSMTLQPPPTPKRPRSYSALQATRSTRVLDPTQYHPSTTPHLLTLTLTRFPSHSPTRTPIDRLITFLRLCATECHLATHLAEADYSLPPGRRSASHRREAARKLFALETVVLEVVPTGPTGAKGAAKGAQKGGWKGKSMTDDRDGDALWRTAEGDFSFFTEEGEELWPSIEDPGRGVGEGLEVVVQGMGREEKGGGDGMGMGRGKEKEKKAEEWVDNIAVLAAWRRERKGEWERVKGMQSEEGEVEVEGYWPGTVRVVRLSGLDDEAEEGEERDYYGNLVGKGGIYR</sequence>
<feature type="region of interest" description="Disordered" evidence="1">
    <location>
        <begin position="448"/>
        <end position="562"/>
    </location>
</feature>
<name>A0A2P7ZE19_9PEZI</name>
<dbReference type="STRING" id="40998.A0A2P7ZE19"/>
<dbReference type="OrthoDB" id="408631at2759"/>
<reference evidence="2 3" key="1">
    <citation type="submission" date="2017-05" db="EMBL/GenBank/DDBJ databases">
        <title>Draft genome sequence of Elsinoe australis.</title>
        <authorList>
            <person name="Cheng Q."/>
        </authorList>
    </citation>
    <scope>NUCLEOTIDE SEQUENCE [LARGE SCALE GENOMIC DNA]</scope>
    <source>
        <strain evidence="2 3">NL1</strain>
    </source>
</reference>
<comment type="caution">
    <text evidence="2">The sequence shown here is derived from an EMBL/GenBank/DDBJ whole genome shotgun (WGS) entry which is preliminary data.</text>
</comment>
<evidence type="ECO:0000313" key="3">
    <source>
        <dbReference type="Proteomes" id="UP000243723"/>
    </source>
</evidence>
<evidence type="ECO:0000313" key="2">
    <source>
        <dbReference type="EMBL" id="PSK46463.1"/>
    </source>
</evidence>
<dbReference type="AlphaFoldDB" id="A0A2P7ZE19"/>
<keyword evidence="3" id="KW-1185">Reference proteome</keyword>
<feature type="compositionally biased region" description="Low complexity" evidence="1">
    <location>
        <begin position="528"/>
        <end position="545"/>
    </location>
</feature>